<keyword evidence="6 11" id="KW-0798">TonB box</keyword>
<dbReference type="PANTHER" id="PTHR32552">
    <property type="entry name" value="FERRICHROME IRON RECEPTOR-RELATED"/>
    <property type="match status" value="1"/>
</dbReference>
<keyword evidence="8 15" id="KW-0675">Receptor</keyword>
<evidence type="ECO:0000256" key="9">
    <source>
        <dbReference type="ARBA" id="ARBA00023237"/>
    </source>
</evidence>
<feature type="domain" description="TonB-dependent receptor plug" evidence="14">
    <location>
        <begin position="56"/>
        <end position="154"/>
    </location>
</feature>
<dbReference type="InterPro" id="IPR037066">
    <property type="entry name" value="Plug_dom_sf"/>
</dbReference>
<dbReference type="Gene3D" id="2.170.130.10">
    <property type="entry name" value="TonB-dependent receptor, plug domain"/>
    <property type="match status" value="1"/>
</dbReference>
<dbReference type="Proteomes" id="UP000617041">
    <property type="component" value="Unassembled WGS sequence"/>
</dbReference>
<name>A0A934Q3V3_9BURK</name>
<evidence type="ECO:0000313" key="15">
    <source>
        <dbReference type="EMBL" id="MBK0394693.1"/>
    </source>
</evidence>
<dbReference type="RefSeq" id="WP_200789782.1">
    <property type="nucleotide sequence ID" value="NZ_JAEDAO010000001.1"/>
</dbReference>
<organism evidence="15 16">
    <name type="scientific">Ramlibacter algicola</name>
    <dbReference type="NCBI Taxonomy" id="2795217"/>
    <lineage>
        <taxon>Bacteria</taxon>
        <taxon>Pseudomonadati</taxon>
        <taxon>Pseudomonadota</taxon>
        <taxon>Betaproteobacteria</taxon>
        <taxon>Burkholderiales</taxon>
        <taxon>Comamonadaceae</taxon>
        <taxon>Ramlibacter</taxon>
    </lineage>
</organism>
<keyword evidence="12" id="KW-0732">Signal</keyword>
<keyword evidence="3 10" id="KW-0813">Transport</keyword>
<dbReference type="InterPro" id="IPR012910">
    <property type="entry name" value="Plug_dom"/>
</dbReference>
<accession>A0A934Q3V3</accession>
<proteinExistence type="inferred from homology"/>
<evidence type="ECO:0000256" key="1">
    <source>
        <dbReference type="ARBA" id="ARBA00004571"/>
    </source>
</evidence>
<reference evidence="15" key="1">
    <citation type="submission" date="2020-12" db="EMBL/GenBank/DDBJ databases">
        <title>Ramlibacter sp. nov., isolated from a freshwater alga, Cryptomonas.</title>
        <authorList>
            <person name="Kim H.M."/>
            <person name="Jeon C.O."/>
        </authorList>
    </citation>
    <scope>NUCLEOTIDE SEQUENCE</scope>
    <source>
        <strain evidence="15">CrO1</strain>
    </source>
</reference>
<sequence length="691" mass="73946">MIRKTPVAAAAALLLAANAASAQGVTLDDVQVTGRDGRGFNSRTVQVGAFRDLDPLDVPLTNNVVTREVIDAQGARTVYGALRNTAGVTRSQLSGSTYDNISIRGILVENRGNYRLNGSLPIINLIDIPLENKQRVEVLKGASSLYYGLVPPSGIVNFVTKRATAEPVTSIATSVTDHGAVDVHADVGRRFADGTMGLRINAAAGREDAGIDRVKGDRSLASLAYDWRVSDILNIRADLEHYRKDIGEQAAIALPAAANGVITLPPVPDNKRNLAGEWQRYDAQATNMLLRGDLSLGDAWSLTLETGRAETERDRRFSQLNGLDVASGAGNLAIFFANGQRYTNTNHRVEALGRLGTGAIQHELTIGYTHNQREAYSGDSATTVNVPQNLYAPIVPAEITPSFRPGANSAIRDKGVYLFDRVLLGDQWQVLAGVRAADYSNVSPTSRYGAKKTSPNLSILYKPRPHTTVYASYLEGLEETGTAPANRANSGEILPPAVNKQKEIGVKTRAFGGVLAQAALFQIDRPQTSVDAGNRFILGGKSRYRGLEASASGEIGRDFSAIASLVLLDAEIVTVGTANAGELGRTPENTPRKTISLFGEYRLPAVAGLSINAGAYHVGRRAVNNLNQAWVDAYTTLSLGARYVTKLQGRTVTLQANLDNATDKDYWATAGNGLIGTGAPRTLRLAARFDL</sequence>
<dbReference type="PROSITE" id="PS52016">
    <property type="entry name" value="TONB_DEPENDENT_REC_3"/>
    <property type="match status" value="1"/>
</dbReference>
<keyword evidence="16" id="KW-1185">Reference proteome</keyword>
<dbReference type="AlphaFoldDB" id="A0A934Q3V3"/>
<evidence type="ECO:0000256" key="6">
    <source>
        <dbReference type="ARBA" id="ARBA00023077"/>
    </source>
</evidence>
<dbReference type="GO" id="GO:0015344">
    <property type="term" value="F:siderophore uptake transmembrane transporter activity"/>
    <property type="evidence" value="ECO:0007669"/>
    <property type="project" value="TreeGrafter"/>
</dbReference>
<evidence type="ECO:0000256" key="5">
    <source>
        <dbReference type="ARBA" id="ARBA00022692"/>
    </source>
</evidence>
<dbReference type="GO" id="GO:0015891">
    <property type="term" value="P:siderophore transport"/>
    <property type="evidence" value="ECO:0007669"/>
    <property type="project" value="InterPro"/>
</dbReference>
<dbReference type="PANTHER" id="PTHR32552:SF82">
    <property type="entry name" value="FCUA PROTEIN"/>
    <property type="match status" value="1"/>
</dbReference>
<protein>
    <submittedName>
        <fullName evidence="15">TonB-dependent receptor</fullName>
    </submittedName>
</protein>
<keyword evidence="5 10" id="KW-0812">Transmembrane</keyword>
<dbReference type="InterPro" id="IPR039426">
    <property type="entry name" value="TonB-dep_rcpt-like"/>
</dbReference>
<evidence type="ECO:0000256" key="3">
    <source>
        <dbReference type="ARBA" id="ARBA00022448"/>
    </source>
</evidence>
<dbReference type="EMBL" id="JAEDAO010000001">
    <property type="protein sequence ID" value="MBK0394693.1"/>
    <property type="molecule type" value="Genomic_DNA"/>
</dbReference>
<comment type="subcellular location">
    <subcellularLocation>
        <location evidence="1 10">Cell outer membrane</location>
        <topology evidence="1 10">Multi-pass membrane protein</topology>
    </subcellularLocation>
</comment>
<comment type="caution">
    <text evidence="15">The sequence shown here is derived from an EMBL/GenBank/DDBJ whole genome shotgun (WGS) entry which is preliminary data.</text>
</comment>
<evidence type="ECO:0000259" key="13">
    <source>
        <dbReference type="Pfam" id="PF00593"/>
    </source>
</evidence>
<dbReference type="Pfam" id="PF07715">
    <property type="entry name" value="Plug"/>
    <property type="match status" value="1"/>
</dbReference>
<evidence type="ECO:0000256" key="7">
    <source>
        <dbReference type="ARBA" id="ARBA00023136"/>
    </source>
</evidence>
<dbReference type="GO" id="GO:0038023">
    <property type="term" value="F:signaling receptor activity"/>
    <property type="evidence" value="ECO:0007669"/>
    <property type="project" value="InterPro"/>
</dbReference>
<dbReference type="GO" id="GO:0009279">
    <property type="term" value="C:cell outer membrane"/>
    <property type="evidence" value="ECO:0007669"/>
    <property type="project" value="UniProtKB-SubCell"/>
</dbReference>
<dbReference type="InterPro" id="IPR036942">
    <property type="entry name" value="Beta-barrel_TonB_sf"/>
</dbReference>
<feature type="chain" id="PRO_5037657655" evidence="12">
    <location>
        <begin position="23"/>
        <end position="691"/>
    </location>
</feature>
<evidence type="ECO:0000256" key="8">
    <source>
        <dbReference type="ARBA" id="ARBA00023170"/>
    </source>
</evidence>
<evidence type="ECO:0000313" key="16">
    <source>
        <dbReference type="Proteomes" id="UP000617041"/>
    </source>
</evidence>
<dbReference type="InterPro" id="IPR010105">
    <property type="entry name" value="TonB_sidphr_rcpt"/>
</dbReference>
<evidence type="ECO:0000256" key="11">
    <source>
        <dbReference type="RuleBase" id="RU003357"/>
    </source>
</evidence>
<dbReference type="InterPro" id="IPR000531">
    <property type="entry name" value="Beta-barrel_TonB"/>
</dbReference>
<feature type="signal peptide" evidence="12">
    <location>
        <begin position="1"/>
        <end position="22"/>
    </location>
</feature>
<dbReference type="SUPFAM" id="SSF56935">
    <property type="entry name" value="Porins"/>
    <property type="match status" value="1"/>
</dbReference>
<evidence type="ECO:0000259" key="14">
    <source>
        <dbReference type="Pfam" id="PF07715"/>
    </source>
</evidence>
<keyword evidence="4 10" id="KW-1134">Transmembrane beta strand</keyword>
<feature type="domain" description="TonB-dependent receptor-like beta-barrel" evidence="13">
    <location>
        <begin position="258"/>
        <end position="660"/>
    </location>
</feature>
<evidence type="ECO:0000256" key="4">
    <source>
        <dbReference type="ARBA" id="ARBA00022452"/>
    </source>
</evidence>
<dbReference type="Gene3D" id="2.40.170.20">
    <property type="entry name" value="TonB-dependent receptor, beta-barrel domain"/>
    <property type="match status" value="1"/>
</dbReference>
<dbReference type="NCBIfam" id="TIGR01783">
    <property type="entry name" value="TonB-siderophor"/>
    <property type="match status" value="1"/>
</dbReference>
<comment type="similarity">
    <text evidence="2 10 11">Belongs to the TonB-dependent receptor family.</text>
</comment>
<evidence type="ECO:0000256" key="2">
    <source>
        <dbReference type="ARBA" id="ARBA00009810"/>
    </source>
</evidence>
<evidence type="ECO:0000256" key="12">
    <source>
        <dbReference type="SAM" id="SignalP"/>
    </source>
</evidence>
<keyword evidence="9 10" id="KW-0998">Cell outer membrane</keyword>
<evidence type="ECO:0000256" key="10">
    <source>
        <dbReference type="PROSITE-ProRule" id="PRU01360"/>
    </source>
</evidence>
<dbReference type="CDD" id="cd01347">
    <property type="entry name" value="ligand_gated_channel"/>
    <property type="match status" value="1"/>
</dbReference>
<dbReference type="Pfam" id="PF00593">
    <property type="entry name" value="TonB_dep_Rec_b-barrel"/>
    <property type="match status" value="1"/>
</dbReference>
<keyword evidence="7 10" id="KW-0472">Membrane</keyword>
<gene>
    <name evidence="15" type="ORF">I8E28_18965</name>
</gene>